<proteinExistence type="inferred from homology"/>
<reference evidence="4" key="1">
    <citation type="submission" date="2017-09" db="EMBL/GenBank/DDBJ databases">
        <title>Depth-based differentiation of microbial function through sediment-hosted aquifers and enrichment of novel symbionts in the deep terrestrial subsurface.</title>
        <authorList>
            <person name="Probst A.J."/>
            <person name="Ladd B."/>
            <person name="Jarett J.K."/>
            <person name="Geller-Mcgrath D.E."/>
            <person name="Sieber C.M.K."/>
            <person name="Emerson J.B."/>
            <person name="Anantharaman K."/>
            <person name="Thomas B.C."/>
            <person name="Malmstrom R."/>
            <person name="Stieglmeier M."/>
            <person name="Klingl A."/>
            <person name="Woyke T."/>
            <person name="Ryan C.M."/>
            <person name="Banfield J.F."/>
        </authorList>
    </citation>
    <scope>NUCLEOTIDE SEQUENCE [LARGE SCALE GENOMIC DNA]</scope>
</reference>
<dbReference type="PANTHER" id="PTHR47505:SF1">
    <property type="entry name" value="DNA UTILIZATION PROTEIN YHGH"/>
    <property type="match status" value="1"/>
</dbReference>
<dbReference type="CDD" id="cd06223">
    <property type="entry name" value="PRTases_typeI"/>
    <property type="match status" value="1"/>
</dbReference>
<comment type="caution">
    <text evidence="3">The sequence shown here is derived from an EMBL/GenBank/DDBJ whole genome shotgun (WGS) entry which is preliminary data.</text>
</comment>
<name>A0A2M6W1T7_9BACT</name>
<dbReference type="Gene3D" id="3.40.50.2020">
    <property type="match status" value="1"/>
</dbReference>
<dbReference type="PANTHER" id="PTHR47505">
    <property type="entry name" value="DNA UTILIZATION PROTEIN YHGH"/>
    <property type="match status" value="1"/>
</dbReference>
<sequence>MSGRLMHSIGILSCNNKNTNVLRDIFGTCIRGVKQVLFPVFCIDCAHEGSVLCQYCQKKISISGVFFCPGCREPSPQGHACTPCKKTDVLDQHVALFVYGDKSPVVSQLIEIYKYQFEEEVCDIFRVWIQTFFEEHMGVYDGSISCIVPVPLHKKRFAERGFNQSAALATALSDILDVPVVSLLSRGKHTKQQARLKKEEREENVKGAFHIVPGEGVYEHVLLVDDVFTTGSTMRACARALRSAGVAKVSGWSLARGE</sequence>
<dbReference type="SUPFAM" id="SSF53271">
    <property type="entry name" value="PRTase-like"/>
    <property type="match status" value="1"/>
</dbReference>
<evidence type="ECO:0000256" key="1">
    <source>
        <dbReference type="ARBA" id="ARBA00008007"/>
    </source>
</evidence>
<protein>
    <recommendedName>
        <fullName evidence="2">Phosphoribosyltransferase domain-containing protein</fullName>
    </recommendedName>
</protein>
<dbReference type="InterPro" id="IPR051910">
    <property type="entry name" value="ComF/GntX_DNA_util-trans"/>
</dbReference>
<dbReference type="AlphaFoldDB" id="A0A2M6W1T7"/>
<evidence type="ECO:0000259" key="2">
    <source>
        <dbReference type="Pfam" id="PF00156"/>
    </source>
</evidence>
<dbReference type="Proteomes" id="UP000229362">
    <property type="component" value="Unassembled WGS sequence"/>
</dbReference>
<dbReference type="InterPro" id="IPR029057">
    <property type="entry name" value="PRTase-like"/>
</dbReference>
<dbReference type="Pfam" id="PF00156">
    <property type="entry name" value="Pribosyltran"/>
    <property type="match status" value="1"/>
</dbReference>
<feature type="domain" description="Phosphoribosyltransferase" evidence="2">
    <location>
        <begin position="165"/>
        <end position="249"/>
    </location>
</feature>
<comment type="similarity">
    <text evidence="1">Belongs to the ComF/GntX family.</text>
</comment>
<gene>
    <name evidence="3" type="ORF">COU33_01335</name>
</gene>
<accession>A0A2M6W1T7</accession>
<dbReference type="InterPro" id="IPR000836">
    <property type="entry name" value="PRTase_dom"/>
</dbReference>
<evidence type="ECO:0000313" key="4">
    <source>
        <dbReference type="Proteomes" id="UP000229362"/>
    </source>
</evidence>
<evidence type="ECO:0000313" key="3">
    <source>
        <dbReference type="EMBL" id="PIT86766.1"/>
    </source>
</evidence>
<organism evidence="3 4">
    <name type="scientific">Candidatus Magasanikbacteria bacterium CG10_big_fil_rev_8_21_14_0_10_43_6</name>
    <dbReference type="NCBI Taxonomy" id="1974650"/>
    <lineage>
        <taxon>Bacteria</taxon>
        <taxon>Candidatus Magasanikiibacteriota</taxon>
    </lineage>
</organism>
<dbReference type="EMBL" id="PFBZ01000057">
    <property type="protein sequence ID" value="PIT86766.1"/>
    <property type="molecule type" value="Genomic_DNA"/>
</dbReference>